<dbReference type="AlphaFoldDB" id="A0A397UII9"/>
<evidence type="ECO:0000313" key="2">
    <source>
        <dbReference type="Proteomes" id="UP000266673"/>
    </source>
</evidence>
<comment type="caution">
    <text evidence="1">The sequence shown here is derived from an EMBL/GenBank/DDBJ whole genome shotgun (WGS) entry which is preliminary data.</text>
</comment>
<protein>
    <submittedName>
        <fullName evidence="1">Uncharacterized protein</fullName>
    </submittedName>
</protein>
<dbReference type="SUPFAM" id="SSF57850">
    <property type="entry name" value="RING/U-box"/>
    <property type="match status" value="1"/>
</dbReference>
<gene>
    <name evidence="1" type="ORF">C2G38_278215</name>
</gene>
<proteinExistence type="predicted"/>
<dbReference type="OrthoDB" id="124397at2759"/>
<reference evidence="1 2" key="1">
    <citation type="submission" date="2018-06" db="EMBL/GenBank/DDBJ databases">
        <title>Comparative genomics reveals the genomic features of Rhizophagus irregularis, R. cerebriforme, R. diaphanum and Gigaspora rosea, and their symbiotic lifestyle signature.</title>
        <authorList>
            <person name="Morin E."/>
            <person name="San Clemente H."/>
            <person name="Chen E.C.H."/>
            <person name="De La Providencia I."/>
            <person name="Hainaut M."/>
            <person name="Kuo A."/>
            <person name="Kohler A."/>
            <person name="Murat C."/>
            <person name="Tang N."/>
            <person name="Roy S."/>
            <person name="Loubradou J."/>
            <person name="Henrissat B."/>
            <person name="Grigoriev I.V."/>
            <person name="Corradi N."/>
            <person name="Roux C."/>
            <person name="Martin F.M."/>
        </authorList>
    </citation>
    <scope>NUCLEOTIDE SEQUENCE [LARGE SCALE GENOMIC DNA]</scope>
    <source>
        <strain evidence="1 2">DAOM 194757</strain>
    </source>
</reference>
<dbReference type="InterPro" id="IPR013083">
    <property type="entry name" value="Znf_RING/FYVE/PHD"/>
</dbReference>
<accession>A0A397UII9</accession>
<name>A0A397UII9_9GLOM</name>
<organism evidence="1 2">
    <name type="scientific">Gigaspora rosea</name>
    <dbReference type="NCBI Taxonomy" id="44941"/>
    <lineage>
        <taxon>Eukaryota</taxon>
        <taxon>Fungi</taxon>
        <taxon>Fungi incertae sedis</taxon>
        <taxon>Mucoromycota</taxon>
        <taxon>Glomeromycotina</taxon>
        <taxon>Glomeromycetes</taxon>
        <taxon>Diversisporales</taxon>
        <taxon>Gigasporaceae</taxon>
        <taxon>Gigaspora</taxon>
    </lineage>
</organism>
<sequence>MIRLEAHLRTWMLTLERVYYSDIVLRLEIREQLYKHLNDFVDIHYKMINALKNGAGNNFKSKGKYKEIFDDDNIYIYFQNYNINFLLIHLRDTLRSMSDNETRMDEILRRIKDFFLKFIHISSNDIGAISKDISGTLIIAEILPDLTQVFNYKFPITYWYPTWRELLSIHYLLENLTKFGDYSKLRFYNEIYLFELFWQYIFNLNINQKTHQEILHSKKEILEFMNLWMKKEPLAPPNSLLFGILDLVQHLSQKATQIVSLALCYCFGLELLQNSKCNYICFKSLELLFSLSQQKPELFEEVIQDDINKYKESLSTTSRQILEKIIHDVTRKLQFKLKLDQSSTKSIKKVSEIKSNRKLILNIIAEELTCPITKQITGDFLILTCGHSISRDAINKWKEVVTIEKRLFVCPFCKNKIDLYSTYSLPKNNILDLYKKLEQEDSVCFDKLSEERQIFPNEIYTVEDDLFLKFNQYKTFQKSKFSKLFAQIFQKFQKIQPKIMLSAFIKAAKAEKQKDYPEVVMLLTQILQLYPKSYSNRCRERLHFIDLKCIQRLKMIWIQQFNSNR</sequence>
<dbReference type="Gene3D" id="3.30.40.10">
    <property type="entry name" value="Zinc/RING finger domain, C3HC4 (zinc finger)"/>
    <property type="match status" value="1"/>
</dbReference>
<keyword evidence="2" id="KW-1185">Reference proteome</keyword>
<dbReference type="EMBL" id="QKWP01001390">
    <property type="protein sequence ID" value="RIB09321.1"/>
    <property type="molecule type" value="Genomic_DNA"/>
</dbReference>
<dbReference type="STRING" id="44941.A0A397UII9"/>
<evidence type="ECO:0000313" key="1">
    <source>
        <dbReference type="EMBL" id="RIB09321.1"/>
    </source>
</evidence>
<dbReference type="Proteomes" id="UP000266673">
    <property type="component" value="Unassembled WGS sequence"/>
</dbReference>